<organism evidence="1 2">
    <name type="scientific">Tilletia indica</name>
    <dbReference type="NCBI Taxonomy" id="43049"/>
    <lineage>
        <taxon>Eukaryota</taxon>
        <taxon>Fungi</taxon>
        <taxon>Dikarya</taxon>
        <taxon>Basidiomycota</taxon>
        <taxon>Ustilaginomycotina</taxon>
        <taxon>Exobasidiomycetes</taxon>
        <taxon>Tilletiales</taxon>
        <taxon>Tilletiaceae</taxon>
        <taxon>Tilletia</taxon>
    </lineage>
</organism>
<accession>A0A177T8Q2</accession>
<reference evidence="1" key="1">
    <citation type="submission" date="2016-04" db="EMBL/GenBank/DDBJ databases">
        <authorList>
            <person name="Nguyen H.D."/>
            <person name="Samba Siva P."/>
            <person name="Cullis J."/>
            <person name="Levesque C.A."/>
            <person name="Hambleton S."/>
        </authorList>
    </citation>
    <scope>NUCLEOTIDE SEQUENCE</scope>
    <source>
        <strain evidence="1">DAOMC 236416</strain>
    </source>
</reference>
<gene>
    <name evidence="1" type="ORF">A4X13_0g5314</name>
</gene>
<dbReference type="EMBL" id="LWDF02000404">
    <property type="protein sequence ID" value="KAE8249174.1"/>
    <property type="molecule type" value="Genomic_DNA"/>
</dbReference>
<name>A0A177T8Q2_9BASI</name>
<evidence type="ECO:0000313" key="2">
    <source>
        <dbReference type="Proteomes" id="UP000077521"/>
    </source>
</evidence>
<reference evidence="1" key="2">
    <citation type="journal article" date="2019" name="IMA Fungus">
        <title>Genome sequencing and comparison of five Tilletia species to identify candidate genes for the detection of regulated species infecting wheat.</title>
        <authorList>
            <person name="Nguyen H.D.T."/>
            <person name="Sultana T."/>
            <person name="Kesanakurti P."/>
            <person name="Hambleton S."/>
        </authorList>
    </citation>
    <scope>NUCLEOTIDE SEQUENCE</scope>
    <source>
        <strain evidence="1">DAOMC 236416</strain>
    </source>
</reference>
<comment type="caution">
    <text evidence="1">The sequence shown here is derived from an EMBL/GenBank/DDBJ whole genome shotgun (WGS) entry which is preliminary data.</text>
</comment>
<protein>
    <submittedName>
        <fullName evidence="1">Uncharacterized protein</fullName>
    </submittedName>
</protein>
<dbReference type="AlphaFoldDB" id="A0A177T8Q2"/>
<dbReference type="Proteomes" id="UP000077521">
    <property type="component" value="Unassembled WGS sequence"/>
</dbReference>
<keyword evidence="2" id="KW-1185">Reference proteome</keyword>
<proteinExistence type="predicted"/>
<evidence type="ECO:0000313" key="1">
    <source>
        <dbReference type="EMBL" id="KAE8249174.1"/>
    </source>
</evidence>
<sequence>MGETCLQNRNRLPSLTKAHFQLGVAFLVLPANNACHMRHEAGLHIIIVVLRTGIASAHALRAQRSHSPLRYQFVHNCSELQSRGQVPLPVSRVWVGLSGNPTRRTLAEADVVPSVLGDAPAHIQILHRLGSGRHRRDPEGLFTRKPFPRFALLRPALSRFVSLLRVIQTL</sequence>